<evidence type="ECO:0000313" key="3">
    <source>
        <dbReference type="Proteomes" id="UP000735302"/>
    </source>
</evidence>
<gene>
    <name evidence="2" type="ORF">PoB_004117300</name>
</gene>
<feature type="compositionally biased region" description="Basic and acidic residues" evidence="1">
    <location>
        <begin position="1"/>
        <end position="22"/>
    </location>
</feature>
<evidence type="ECO:0000256" key="1">
    <source>
        <dbReference type="SAM" id="MobiDB-lite"/>
    </source>
</evidence>
<protein>
    <submittedName>
        <fullName evidence="2">Uncharacterized protein</fullName>
    </submittedName>
</protein>
<sequence length="110" mass="12393">MDLDRAHIEESRKQHGIKESKMEPQGSPIRTKEHIVDEKRDNFARYLSPLPSEMAPECRHCDKSCHAAAAAALGWAVLLVGACWAGDNKMSKTIVLFLDFKVDISFMMFS</sequence>
<reference evidence="2 3" key="1">
    <citation type="journal article" date="2021" name="Elife">
        <title>Chloroplast acquisition without the gene transfer in kleptoplastic sea slugs, Plakobranchus ocellatus.</title>
        <authorList>
            <person name="Maeda T."/>
            <person name="Takahashi S."/>
            <person name="Yoshida T."/>
            <person name="Shimamura S."/>
            <person name="Takaki Y."/>
            <person name="Nagai Y."/>
            <person name="Toyoda A."/>
            <person name="Suzuki Y."/>
            <person name="Arimoto A."/>
            <person name="Ishii H."/>
            <person name="Satoh N."/>
            <person name="Nishiyama T."/>
            <person name="Hasebe M."/>
            <person name="Maruyama T."/>
            <person name="Minagawa J."/>
            <person name="Obokata J."/>
            <person name="Shigenobu S."/>
        </authorList>
    </citation>
    <scope>NUCLEOTIDE SEQUENCE [LARGE SCALE GENOMIC DNA]</scope>
</reference>
<evidence type="ECO:0000313" key="2">
    <source>
        <dbReference type="EMBL" id="GFO14668.1"/>
    </source>
</evidence>
<dbReference type="AlphaFoldDB" id="A0AAV4B7A6"/>
<keyword evidence="3" id="KW-1185">Reference proteome</keyword>
<organism evidence="2 3">
    <name type="scientific">Plakobranchus ocellatus</name>
    <dbReference type="NCBI Taxonomy" id="259542"/>
    <lineage>
        <taxon>Eukaryota</taxon>
        <taxon>Metazoa</taxon>
        <taxon>Spiralia</taxon>
        <taxon>Lophotrochozoa</taxon>
        <taxon>Mollusca</taxon>
        <taxon>Gastropoda</taxon>
        <taxon>Heterobranchia</taxon>
        <taxon>Euthyneura</taxon>
        <taxon>Panpulmonata</taxon>
        <taxon>Sacoglossa</taxon>
        <taxon>Placobranchoidea</taxon>
        <taxon>Plakobranchidae</taxon>
        <taxon>Plakobranchus</taxon>
    </lineage>
</organism>
<proteinExistence type="predicted"/>
<accession>A0AAV4B7A6</accession>
<comment type="caution">
    <text evidence="2">The sequence shown here is derived from an EMBL/GenBank/DDBJ whole genome shotgun (WGS) entry which is preliminary data.</text>
</comment>
<feature type="region of interest" description="Disordered" evidence="1">
    <location>
        <begin position="1"/>
        <end position="28"/>
    </location>
</feature>
<name>A0AAV4B7A6_9GAST</name>
<dbReference type="Proteomes" id="UP000735302">
    <property type="component" value="Unassembled WGS sequence"/>
</dbReference>
<dbReference type="EMBL" id="BLXT01004580">
    <property type="protein sequence ID" value="GFO14668.1"/>
    <property type="molecule type" value="Genomic_DNA"/>
</dbReference>